<accession>A0A9P8HJJ4</accession>
<dbReference type="CDD" id="cd14688">
    <property type="entry name" value="bZIP_YAP"/>
    <property type="match status" value="1"/>
</dbReference>
<dbReference type="Pfam" id="PF12796">
    <property type="entry name" value="Ank_2"/>
    <property type="match status" value="1"/>
</dbReference>
<dbReference type="GO" id="GO:0019706">
    <property type="term" value="F:protein-cysteine S-palmitoyltransferase activity"/>
    <property type="evidence" value="ECO:0007669"/>
    <property type="project" value="UniProtKB-EC"/>
</dbReference>
<feature type="repeat" description="ANK" evidence="4">
    <location>
        <begin position="322"/>
        <end position="350"/>
    </location>
</feature>
<feature type="repeat" description="ANK" evidence="4">
    <location>
        <begin position="256"/>
        <end position="288"/>
    </location>
</feature>
<dbReference type="InterPro" id="IPR036770">
    <property type="entry name" value="Ankyrin_rpt-contain_sf"/>
</dbReference>
<keyword evidence="3 4" id="KW-0040">ANK repeat</keyword>
<proteinExistence type="predicted"/>
<protein>
    <recommendedName>
        <fullName evidence="1">protein S-acyltransferase</fullName>
        <ecNumber evidence="1">2.3.1.225</ecNumber>
    </recommendedName>
</protein>
<keyword evidence="2" id="KW-0677">Repeat</keyword>
<evidence type="ECO:0000259" key="6">
    <source>
        <dbReference type="PROSITE" id="PS00036"/>
    </source>
</evidence>
<evidence type="ECO:0000256" key="4">
    <source>
        <dbReference type="PROSITE-ProRule" id="PRU00023"/>
    </source>
</evidence>
<dbReference type="SMART" id="SM00248">
    <property type="entry name" value="ANK"/>
    <property type="match status" value="3"/>
</dbReference>
<dbReference type="PROSITE" id="PS00036">
    <property type="entry name" value="BZIP_BASIC"/>
    <property type="match status" value="1"/>
</dbReference>
<evidence type="ECO:0000256" key="1">
    <source>
        <dbReference type="ARBA" id="ARBA00012210"/>
    </source>
</evidence>
<dbReference type="EMBL" id="JAIMJC010000004">
    <property type="protein sequence ID" value="KAH0526039.1"/>
    <property type="molecule type" value="Genomic_DNA"/>
</dbReference>
<feature type="domain" description="BZIP" evidence="6">
    <location>
        <begin position="85"/>
        <end position="100"/>
    </location>
</feature>
<dbReference type="InterPro" id="IPR004827">
    <property type="entry name" value="bZIP"/>
</dbReference>
<name>A0A9P8HJJ4_9HYPO</name>
<dbReference type="AlphaFoldDB" id="A0A9P8HJJ4"/>
<reference evidence="7 8" key="1">
    <citation type="submission" date="2021-08" db="EMBL/GenBank/DDBJ databases">
        <title>The highly contiguous genome resource for Trichoderma semiorbis FJ059, a fungal antagonistic to plant pathogens.</title>
        <authorList>
            <person name="Liu T."/>
        </authorList>
    </citation>
    <scope>NUCLEOTIDE SEQUENCE [LARGE SCALE GENOMIC DNA]</scope>
    <source>
        <strain evidence="7 8">FJ059</strain>
    </source>
</reference>
<feature type="region of interest" description="Disordered" evidence="5">
    <location>
        <begin position="81"/>
        <end position="120"/>
    </location>
</feature>
<dbReference type="GO" id="GO:0003700">
    <property type="term" value="F:DNA-binding transcription factor activity"/>
    <property type="evidence" value="ECO:0007669"/>
    <property type="project" value="InterPro"/>
</dbReference>
<organism evidence="7 8">
    <name type="scientific">Trichoderma semiorbis</name>
    <dbReference type="NCBI Taxonomy" id="1491008"/>
    <lineage>
        <taxon>Eukaryota</taxon>
        <taxon>Fungi</taxon>
        <taxon>Dikarya</taxon>
        <taxon>Ascomycota</taxon>
        <taxon>Pezizomycotina</taxon>
        <taxon>Sordariomycetes</taxon>
        <taxon>Hypocreomycetidae</taxon>
        <taxon>Hypocreales</taxon>
        <taxon>Hypocreaceae</taxon>
        <taxon>Trichoderma</taxon>
    </lineage>
</organism>
<dbReference type="PANTHER" id="PTHR24161:SF85">
    <property type="entry name" value="PALMITOYLTRANSFERASE HIP14"/>
    <property type="match status" value="1"/>
</dbReference>
<evidence type="ECO:0000313" key="7">
    <source>
        <dbReference type="EMBL" id="KAH0526039.1"/>
    </source>
</evidence>
<dbReference type="InterPro" id="IPR002110">
    <property type="entry name" value="Ankyrin_rpt"/>
</dbReference>
<dbReference type="EC" id="2.3.1.225" evidence="1"/>
<feature type="repeat" description="ANK" evidence="4">
    <location>
        <begin position="289"/>
        <end position="321"/>
    </location>
</feature>
<evidence type="ECO:0000313" key="8">
    <source>
        <dbReference type="Proteomes" id="UP000826573"/>
    </source>
</evidence>
<dbReference type="Proteomes" id="UP000826573">
    <property type="component" value="Unassembled WGS sequence"/>
</dbReference>
<evidence type="ECO:0000256" key="5">
    <source>
        <dbReference type="SAM" id="MobiDB-lite"/>
    </source>
</evidence>
<feature type="compositionally biased region" description="Basic residues" evidence="5">
    <location>
        <begin position="84"/>
        <end position="102"/>
    </location>
</feature>
<feature type="region of interest" description="Disordered" evidence="5">
    <location>
        <begin position="196"/>
        <end position="230"/>
    </location>
</feature>
<gene>
    <name evidence="7" type="ORF">TsFJ059_009420</name>
</gene>
<keyword evidence="8" id="KW-1185">Reference proteome</keyword>
<sequence>MRQVFWNCTFYPRQLYYVTREFLLQTRPSSTVTKSKVIMATSSCTPDRPTGNRHELRLCIQNDEGIEEKIKLDSIVDAENAAKERRRKQNRIAQRKHRRRKAEQRLSEMSKSPDLRTSPHAGPCCSCVTRRLEITPPEDYNRSFISITSPNSSYGALTPSAISDYERSQTLSADIPNPWTPFWPAASPLFDTDANVLPSGDTLDSHSHSPIPSSASLDVQPFQDSQSSPSALSYDASISLISRPKSNCLSPESHLGGQFPLHLAARGGFMGIIGLLVSRGARLDAKDTYGRTALHYAAEAGHLEAVGMLLSVGANPFLVDSEGCNSLHIAASKGREDIVRVLMERGMDPNLGVGRDIENSGCS</sequence>
<dbReference type="PROSITE" id="PS50088">
    <property type="entry name" value="ANK_REPEAT"/>
    <property type="match status" value="3"/>
</dbReference>
<dbReference type="Gene3D" id="1.25.40.20">
    <property type="entry name" value="Ankyrin repeat-containing domain"/>
    <property type="match status" value="1"/>
</dbReference>
<dbReference type="PANTHER" id="PTHR24161">
    <property type="entry name" value="ANK_REP_REGION DOMAIN-CONTAINING PROTEIN-RELATED"/>
    <property type="match status" value="1"/>
</dbReference>
<dbReference type="SUPFAM" id="SSF48403">
    <property type="entry name" value="Ankyrin repeat"/>
    <property type="match status" value="1"/>
</dbReference>
<feature type="compositionally biased region" description="Basic and acidic residues" evidence="5">
    <location>
        <begin position="103"/>
        <end position="114"/>
    </location>
</feature>
<evidence type="ECO:0000256" key="3">
    <source>
        <dbReference type="ARBA" id="ARBA00023043"/>
    </source>
</evidence>
<comment type="caution">
    <text evidence="7">The sequence shown here is derived from an EMBL/GenBank/DDBJ whole genome shotgun (WGS) entry which is preliminary data.</text>
</comment>
<dbReference type="PRINTS" id="PR01415">
    <property type="entry name" value="ANKYRIN"/>
</dbReference>
<evidence type="ECO:0000256" key="2">
    <source>
        <dbReference type="ARBA" id="ARBA00022737"/>
    </source>
</evidence>
<dbReference type="PROSITE" id="PS50297">
    <property type="entry name" value="ANK_REP_REGION"/>
    <property type="match status" value="3"/>
</dbReference>